<proteinExistence type="predicted"/>
<sequence>MPDNTTAGPGPGPGSGTGPGPVTGGASRAGILGAEARVNAGTTTGASTSGRLMPHDEGDKWSLRLQHAVSAFVDEPRGSIEEADQVLKEVAERFADAVTRRRRTLRTSWQTPGDDKADTEQLRLALRDYRELTERLLKI</sequence>
<gene>
    <name evidence="2" type="ORF">GCM10017557_58150</name>
</gene>
<evidence type="ECO:0000313" key="2">
    <source>
        <dbReference type="EMBL" id="BCL30956.1"/>
    </source>
</evidence>
<dbReference type="AlphaFoldDB" id="A0A7G1PAY1"/>
<protein>
    <submittedName>
        <fullName evidence="2">Uncharacterized protein</fullName>
    </submittedName>
</protein>
<evidence type="ECO:0000256" key="1">
    <source>
        <dbReference type="SAM" id="MobiDB-lite"/>
    </source>
</evidence>
<feature type="compositionally biased region" description="Gly residues" evidence="1">
    <location>
        <begin position="13"/>
        <end position="23"/>
    </location>
</feature>
<reference evidence="2 3" key="1">
    <citation type="journal article" date="2014" name="Int. J. Syst. Evol. Microbiol.">
        <title>Complete genome sequence of Corynebacterium casei LMG S-19264T (=DSM 44701T), isolated from a smear-ripened cheese.</title>
        <authorList>
            <consortium name="US DOE Joint Genome Institute (JGI-PGF)"/>
            <person name="Walter F."/>
            <person name="Albersmeier A."/>
            <person name="Kalinowski J."/>
            <person name="Ruckert C."/>
        </authorList>
    </citation>
    <scope>NUCLEOTIDE SEQUENCE [LARGE SCALE GENOMIC DNA]</scope>
    <source>
        <strain evidence="2 3">JCM 4677</strain>
    </source>
</reference>
<dbReference type="EMBL" id="AP023440">
    <property type="protein sequence ID" value="BCL30956.1"/>
    <property type="molecule type" value="Genomic_DNA"/>
</dbReference>
<name>A0A7G1PAY1_9ACTN</name>
<dbReference type="Proteomes" id="UP000516444">
    <property type="component" value="Chromosome"/>
</dbReference>
<dbReference type="KEGG" id="sgm:GCM10017557_58150"/>
<feature type="compositionally biased region" description="Low complexity" evidence="1">
    <location>
        <begin position="40"/>
        <end position="50"/>
    </location>
</feature>
<organism evidence="2 3">
    <name type="scientific">Streptomyces aurantiacus</name>
    <dbReference type="NCBI Taxonomy" id="47760"/>
    <lineage>
        <taxon>Bacteria</taxon>
        <taxon>Bacillati</taxon>
        <taxon>Actinomycetota</taxon>
        <taxon>Actinomycetes</taxon>
        <taxon>Kitasatosporales</taxon>
        <taxon>Streptomycetaceae</taxon>
        <taxon>Streptomyces</taxon>
        <taxon>Streptomyces aurantiacus group</taxon>
    </lineage>
</organism>
<accession>A0A7G1PAY1</accession>
<dbReference type="RefSeq" id="WP_382033013.1">
    <property type="nucleotide sequence ID" value="NZ_AP023440.1"/>
</dbReference>
<keyword evidence="3" id="KW-1185">Reference proteome</keyword>
<feature type="region of interest" description="Disordered" evidence="1">
    <location>
        <begin position="1"/>
        <end position="57"/>
    </location>
</feature>
<evidence type="ECO:0000313" key="3">
    <source>
        <dbReference type="Proteomes" id="UP000516444"/>
    </source>
</evidence>